<dbReference type="EMBL" id="JAKELL010000039">
    <property type="protein sequence ID" value="KAH8989125.1"/>
    <property type="molecule type" value="Genomic_DNA"/>
</dbReference>
<proteinExistence type="predicted"/>
<sequence>MEHHPHNFIANAFHLMFGRTRMSVNEHGDPASESAGMFRSQSSQPNQHDLEAMSLPGSPAPHPVDEDEDVEMLPAGFPSTAPRATVAHPFPPTPDLSQSPSLPPLGSLASSSHSPIDYPSVIDDDARSDTSMPPLYDASDSESGEEHFHGNVYDFMSDSEADAHDVEMTLLFDDDGDGAASLDDAVPPLSDAVTTAEGSVNRHVTVEEVQDQDLPHTGECAGLQRAMTINLAFRYPKGSK</sequence>
<accession>A0AAD4LF18</accession>
<protein>
    <submittedName>
        <fullName evidence="2">Uncharacterized protein</fullName>
    </submittedName>
</protein>
<dbReference type="Proteomes" id="UP001201163">
    <property type="component" value="Unassembled WGS sequence"/>
</dbReference>
<evidence type="ECO:0000313" key="3">
    <source>
        <dbReference type="Proteomes" id="UP001201163"/>
    </source>
</evidence>
<gene>
    <name evidence="2" type="ORF">EDB92DRAFT_906946</name>
</gene>
<feature type="region of interest" description="Disordered" evidence="1">
    <location>
        <begin position="24"/>
        <end position="145"/>
    </location>
</feature>
<keyword evidence="3" id="KW-1185">Reference proteome</keyword>
<name>A0AAD4LF18_9AGAM</name>
<comment type="caution">
    <text evidence="2">The sequence shown here is derived from an EMBL/GenBank/DDBJ whole genome shotgun (WGS) entry which is preliminary data.</text>
</comment>
<evidence type="ECO:0000313" key="2">
    <source>
        <dbReference type="EMBL" id="KAH8989125.1"/>
    </source>
</evidence>
<dbReference type="AlphaFoldDB" id="A0AAD4LF18"/>
<organism evidence="2 3">
    <name type="scientific">Lactarius akahatsu</name>
    <dbReference type="NCBI Taxonomy" id="416441"/>
    <lineage>
        <taxon>Eukaryota</taxon>
        <taxon>Fungi</taxon>
        <taxon>Dikarya</taxon>
        <taxon>Basidiomycota</taxon>
        <taxon>Agaricomycotina</taxon>
        <taxon>Agaricomycetes</taxon>
        <taxon>Russulales</taxon>
        <taxon>Russulaceae</taxon>
        <taxon>Lactarius</taxon>
    </lineage>
</organism>
<reference evidence="2" key="1">
    <citation type="submission" date="2022-01" db="EMBL/GenBank/DDBJ databases">
        <title>Comparative genomics reveals a dynamic genome evolution in the ectomycorrhizal milk-cap (Lactarius) mushrooms.</title>
        <authorList>
            <consortium name="DOE Joint Genome Institute"/>
            <person name="Lebreton A."/>
            <person name="Tang N."/>
            <person name="Kuo A."/>
            <person name="LaButti K."/>
            <person name="Drula E."/>
            <person name="Barry K."/>
            <person name="Clum A."/>
            <person name="Lipzen A."/>
            <person name="Mousain D."/>
            <person name="Ng V."/>
            <person name="Wang R."/>
            <person name="Wang X."/>
            <person name="Dai Y."/>
            <person name="Henrissat B."/>
            <person name="Grigoriev I.V."/>
            <person name="Guerin-Laguette A."/>
            <person name="Yu F."/>
            <person name="Martin F.M."/>
        </authorList>
    </citation>
    <scope>NUCLEOTIDE SEQUENCE</scope>
    <source>
        <strain evidence="2">QP</strain>
    </source>
</reference>
<evidence type="ECO:0000256" key="1">
    <source>
        <dbReference type="SAM" id="MobiDB-lite"/>
    </source>
</evidence>
<feature type="compositionally biased region" description="Low complexity" evidence="1">
    <location>
        <begin position="95"/>
        <end position="115"/>
    </location>
</feature>